<dbReference type="InterPro" id="IPR036867">
    <property type="entry name" value="R3H_dom_sf"/>
</dbReference>
<evidence type="ECO:0000256" key="4">
    <source>
        <dbReference type="ARBA" id="ARBA00023186"/>
    </source>
</evidence>
<dbReference type="AlphaFoldDB" id="A0A6N4TJ60"/>
<dbReference type="CDD" id="cd02644">
    <property type="entry name" value="R3H_jag"/>
    <property type="match status" value="1"/>
</dbReference>
<dbReference type="InterPro" id="IPR034079">
    <property type="entry name" value="R3H_KhpB"/>
</dbReference>
<feature type="domain" description="KH type-2" evidence="7">
    <location>
        <begin position="59"/>
        <end position="134"/>
    </location>
</feature>
<dbReference type="Gene3D" id="3.30.1370.50">
    <property type="entry name" value="R3H-like domain"/>
    <property type="match status" value="1"/>
</dbReference>
<dbReference type="PANTHER" id="PTHR35800">
    <property type="entry name" value="PROTEIN JAG"/>
    <property type="match status" value="1"/>
</dbReference>
<dbReference type="Pfam" id="PF01424">
    <property type="entry name" value="R3H"/>
    <property type="match status" value="1"/>
</dbReference>
<name>A0A6N4TJ60_9FIRM</name>
<organism evidence="9 10">
    <name type="scientific">Amedibacterium intestinale</name>
    <dbReference type="NCBI Taxonomy" id="2583452"/>
    <lineage>
        <taxon>Bacteria</taxon>
        <taxon>Bacillati</taxon>
        <taxon>Bacillota</taxon>
        <taxon>Erysipelotrichia</taxon>
        <taxon>Erysipelotrichales</taxon>
        <taxon>Erysipelotrichaceae</taxon>
        <taxon>Amedibacterium</taxon>
    </lineage>
</organism>
<evidence type="ECO:0000256" key="5">
    <source>
        <dbReference type="ARBA" id="ARBA00023316"/>
    </source>
</evidence>
<dbReference type="InterPro" id="IPR038247">
    <property type="entry name" value="Jag_N_dom_sf"/>
</dbReference>
<dbReference type="GO" id="GO:0008360">
    <property type="term" value="P:regulation of cell shape"/>
    <property type="evidence" value="ECO:0007669"/>
    <property type="project" value="UniProtKB-KW"/>
</dbReference>
<dbReference type="GO" id="GO:0071555">
    <property type="term" value="P:cell wall organization"/>
    <property type="evidence" value="ECO:0007669"/>
    <property type="project" value="UniProtKB-KW"/>
</dbReference>
<keyword evidence="10" id="KW-1185">Reference proteome</keyword>
<dbReference type="RefSeq" id="WP_118277270.1">
    <property type="nucleotide sequence ID" value="NZ_AP019695.1"/>
</dbReference>
<dbReference type="InterPro" id="IPR001374">
    <property type="entry name" value="R3H_dom"/>
</dbReference>
<evidence type="ECO:0000313" key="10">
    <source>
        <dbReference type="Proteomes" id="UP000464754"/>
    </source>
</evidence>
<dbReference type="PROSITE" id="PS51061">
    <property type="entry name" value="R3H"/>
    <property type="match status" value="1"/>
</dbReference>
<dbReference type="InterPro" id="IPR032782">
    <property type="entry name" value="KhpB_N"/>
</dbReference>
<evidence type="ECO:0000256" key="6">
    <source>
        <dbReference type="PROSITE-ProRule" id="PRU00118"/>
    </source>
</evidence>
<dbReference type="InterPro" id="IPR004044">
    <property type="entry name" value="KH_dom_type_2"/>
</dbReference>
<evidence type="ECO:0000256" key="1">
    <source>
        <dbReference type="ARBA" id="ARBA00022490"/>
    </source>
</evidence>
<evidence type="ECO:0000256" key="3">
    <source>
        <dbReference type="ARBA" id="ARBA00022960"/>
    </source>
</evidence>
<dbReference type="InterPro" id="IPR038008">
    <property type="entry name" value="Jag_KH"/>
</dbReference>
<dbReference type="Gene3D" id="3.30.30.80">
    <property type="entry name" value="probable RNA-binding protein from clostridium symbiosum atcc 14940"/>
    <property type="match status" value="1"/>
</dbReference>
<feature type="domain" description="R3H" evidence="8">
    <location>
        <begin position="135"/>
        <end position="201"/>
    </location>
</feature>
<dbReference type="CDD" id="cd02414">
    <property type="entry name" value="KH-II_Jag"/>
    <property type="match status" value="1"/>
</dbReference>
<proteinExistence type="predicted"/>
<dbReference type="EMBL" id="AP019695">
    <property type="protein sequence ID" value="BBK23256.1"/>
    <property type="molecule type" value="Genomic_DNA"/>
</dbReference>
<dbReference type="Proteomes" id="UP000464754">
    <property type="component" value="Chromosome"/>
</dbReference>
<keyword evidence="4" id="KW-0143">Chaperone</keyword>
<dbReference type="Pfam" id="PF13083">
    <property type="entry name" value="KH_KhpA-B"/>
    <property type="match status" value="1"/>
</dbReference>
<accession>A0A6N4TJ60</accession>
<keyword evidence="2 6" id="KW-0694">RNA-binding</keyword>
<dbReference type="PANTHER" id="PTHR35800:SF1">
    <property type="entry name" value="RNA-BINDING PROTEIN KHPB"/>
    <property type="match status" value="1"/>
</dbReference>
<keyword evidence="3" id="KW-0133">Cell shape</keyword>
<sequence length="205" mass="23082">MKTYTAKNLDEALKAAAEDKNVMISDLTYTVVEESNGFLGIGSKTTISAYCKKDICVFMKEYLQKYFNGIGMQADVEVSEQNDFYKVTLDAENNAILIGKNGQTLQSINNVLRSAASGEFKRRVRVLIDINGYKEEKYEKVCALAKRIARTVQRSRTDAVLDPMPADERKAIHNCLSDMNYVSTVSEGEGSERRLKIVYNPDKHK</sequence>
<dbReference type="SMART" id="SM01245">
    <property type="entry name" value="Jag_N"/>
    <property type="match status" value="1"/>
</dbReference>
<protein>
    <recommendedName>
        <fullName evidence="11">DNA-binding protein</fullName>
    </recommendedName>
</protein>
<dbReference type="GO" id="GO:0003723">
    <property type="term" value="F:RNA binding"/>
    <property type="evidence" value="ECO:0007669"/>
    <property type="project" value="UniProtKB-UniRule"/>
</dbReference>
<dbReference type="Gene3D" id="3.30.300.20">
    <property type="match status" value="1"/>
</dbReference>
<evidence type="ECO:0000256" key="2">
    <source>
        <dbReference type="ARBA" id="ARBA00022884"/>
    </source>
</evidence>
<keyword evidence="1" id="KW-0963">Cytoplasm</keyword>
<dbReference type="InterPro" id="IPR039247">
    <property type="entry name" value="KhpB"/>
</dbReference>
<keyword evidence="5" id="KW-0961">Cell wall biogenesis/degradation</keyword>
<dbReference type="PROSITE" id="PS50823">
    <property type="entry name" value="KH_TYPE_2"/>
    <property type="match status" value="1"/>
</dbReference>
<dbReference type="Pfam" id="PF14804">
    <property type="entry name" value="Jag_N"/>
    <property type="match status" value="1"/>
</dbReference>
<dbReference type="SMART" id="SM00393">
    <property type="entry name" value="R3H"/>
    <property type="match status" value="1"/>
</dbReference>
<dbReference type="InterPro" id="IPR015946">
    <property type="entry name" value="KH_dom-like_a/b"/>
</dbReference>
<gene>
    <name evidence="9" type="ORF">Aargi30884_21590</name>
</gene>
<evidence type="ECO:0008006" key="11">
    <source>
        <dbReference type="Google" id="ProtNLM"/>
    </source>
</evidence>
<evidence type="ECO:0000313" key="9">
    <source>
        <dbReference type="EMBL" id="BBK23256.1"/>
    </source>
</evidence>
<reference evidence="10" key="1">
    <citation type="submission" date="2019-05" db="EMBL/GenBank/DDBJ databases">
        <title>Complete genome sequencing of Absiella argi strain JCM 30884.</title>
        <authorList>
            <person name="Sakamoto M."/>
            <person name="Murakami T."/>
            <person name="Mori H."/>
        </authorList>
    </citation>
    <scope>NUCLEOTIDE SEQUENCE [LARGE SCALE GENOMIC DNA]</scope>
    <source>
        <strain evidence="10">JCM 30884</strain>
    </source>
</reference>
<evidence type="ECO:0000259" key="7">
    <source>
        <dbReference type="PROSITE" id="PS50823"/>
    </source>
</evidence>
<dbReference type="SUPFAM" id="SSF82708">
    <property type="entry name" value="R3H domain"/>
    <property type="match status" value="1"/>
</dbReference>
<evidence type="ECO:0000259" key="8">
    <source>
        <dbReference type="PROSITE" id="PS51061"/>
    </source>
</evidence>
<dbReference type="KEGG" id="aarg:Aargi30884_21590"/>